<evidence type="ECO:0000256" key="2">
    <source>
        <dbReference type="ARBA" id="ARBA00010671"/>
    </source>
</evidence>
<dbReference type="Gene3D" id="3.40.640.10">
    <property type="entry name" value="Type I PLP-dependent aspartate aminotransferase-like (Major domain)"/>
    <property type="match status" value="1"/>
</dbReference>
<keyword evidence="5" id="KW-0456">Lyase</keyword>
<name>A0ABT8MWZ6_9BACL</name>
<comment type="cofactor">
    <cofactor evidence="1">
        <name>pyridoxal 5'-phosphate</name>
        <dbReference type="ChEBI" id="CHEBI:597326"/>
    </cofactor>
</comment>
<evidence type="ECO:0000256" key="1">
    <source>
        <dbReference type="ARBA" id="ARBA00001933"/>
    </source>
</evidence>
<dbReference type="InterPro" id="IPR015424">
    <property type="entry name" value="PyrdxlP-dep_Trfase"/>
</dbReference>
<dbReference type="SUPFAM" id="SSF53383">
    <property type="entry name" value="PLP-dependent transferases"/>
    <property type="match status" value="1"/>
</dbReference>
<evidence type="ECO:0000256" key="3">
    <source>
        <dbReference type="ARBA" id="ARBA00022793"/>
    </source>
</evidence>
<accession>A0ABT8MWZ6</accession>
<dbReference type="RefSeq" id="WP_301727335.1">
    <property type="nucleotide sequence ID" value="NZ_JAUJWW010000012.1"/>
</dbReference>
<feature type="domain" description="Orn/Lys/Arg decarboxylase C-terminal" evidence="7">
    <location>
        <begin position="388"/>
        <end position="452"/>
    </location>
</feature>
<keyword evidence="3" id="KW-0210">Decarboxylase</keyword>
<protein>
    <submittedName>
        <fullName evidence="8">Aminotransferase class I/II-fold pyridoxal phosphate-dependent enzyme</fullName>
    </submittedName>
</protein>
<evidence type="ECO:0000256" key="4">
    <source>
        <dbReference type="ARBA" id="ARBA00022898"/>
    </source>
</evidence>
<evidence type="ECO:0000313" key="9">
    <source>
        <dbReference type="Proteomes" id="UP001172054"/>
    </source>
</evidence>
<keyword evidence="4" id="KW-0663">Pyridoxal phosphate</keyword>
<reference evidence="8 9" key="1">
    <citation type="submission" date="2023-06" db="EMBL/GenBank/DDBJ databases">
        <title>Novel species in genus Planococcus.</title>
        <authorList>
            <person name="Ning S."/>
        </authorList>
    </citation>
    <scope>NUCLEOTIDE SEQUENCE [LARGE SCALE GENOMIC DNA]</scope>
    <source>
        <strain evidence="8 9">N064</strain>
    </source>
</reference>
<keyword evidence="8" id="KW-0808">Transferase</keyword>
<gene>
    <name evidence="8" type="ORF">QWY15_19055</name>
</gene>
<keyword evidence="9" id="KW-1185">Reference proteome</keyword>
<dbReference type="InterPro" id="IPR015421">
    <property type="entry name" value="PyrdxlP-dep_Trfase_major"/>
</dbReference>
<dbReference type="EMBL" id="JAUJWW010000012">
    <property type="protein sequence ID" value="MDN7229366.1"/>
    <property type="molecule type" value="Genomic_DNA"/>
</dbReference>
<keyword evidence="8" id="KW-0032">Aminotransferase</keyword>
<dbReference type="SUPFAM" id="SSF55904">
    <property type="entry name" value="Ornithine decarboxylase C-terminal domain"/>
    <property type="match status" value="1"/>
</dbReference>
<organism evidence="8 9">
    <name type="scientific">Planococcus liqunii</name>
    <dbReference type="NCBI Taxonomy" id="3058394"/>
    <lineage>
        <taxon>Bacteria</taxon>
        <taxon>Bacillati</taxon>
        <taxon>Bacillota</taxon>
        <taxon>Bacilli</taxon>
        <taxon>Bacillales</taxon>
        <taxon>Caryophanaceae</taxon>
        <taxon>Planococcus</taxon>
    </lineage>
</organism>
<dbReference type="PANTHER" id="PTHR43277">
    <property type="entry name" value="ARGININE DECARBOXYLASE"/>
    <property type="match status" value="1"/>
</dbReference>
<dbReference type="InterPro" id="IPR036633">
    <property type="entry name" value="Prn/Lys/Arg_de-COase_C_sf"/>
</dbReference>
<dbReference type="Proteomes" id="UP001172054">
    <property type="component" value="Unassembled WGS sequence"/>
</dbReference>
<dbReference type="InterPro" id="IPR008286">
    <property type="entry name" value="Prn/Lys/Arg_de-COase_C"/>
</dbReference>
<proteinExistence type="inferred from homology"/>
<comment type="similarity">
    <text evidence="2">Belongs to the Orn/Lys/Arg decarboxylase class-I family.</text>
</comment>
<evidence type="ECO:0000256" key="5">
    <source>
        <dbReference type="ARBA" id="ARBA00023239"/>
    </source>
</evidence>
<dbReference type="InterPro" id="IPR052357">
    <property type="entry name" value="Orn_Lys_Arg_decarboxylase-I"/>
</dbReference>
<dbReference type="Pfam" id="PF01276">
    <property type="entry name" value="OKR_DC_1"/>
    <property type="match status" value="1"/>
</dbReference>
<dbReference type="Gene3D" id="3.90.105.10">
    <property type="entry name" value="Molybdopterin biosynthesis moea protein, domain 2"/>
    <property type="match status" value="1"/>
</dbReference>
<sequence>MTHRRPLIDALTAFQQQQPISFHVPGHKNGELSALPPEVRSALPYDLTEVTGLDDLHYPEEAIQEAQQLLAEAYGADQSFFLVNGSTVGNLAMVYAACQEGDTVIVQRNAHKSIFHALELAKARPVYVAPEWDEESMTAAGVAFADITAAVTAHPEAAAVILTYPNYYGMATAGLKETIAFCQSQGIAVLVDEAHGAHFQIGDPFPPSALAYGADVVVQSAHKTLPAMTMGSFLHIQGDLVNREKIKKYLRMLQSSSPSYLIMASLDDARAFVETYSQPDIRYFKDKRKQFIRGLKSIPRLEVFESDDPLKLMLRVEGYNGFQLKEQLEKAGIHAELADPYQVLLILPLLKQIHAYPFAEVRKRVKEAVRALDQYPGDALAVKMPIQQIISVPDISFAQMDTETREWISYTAAVGRISAGMVVPYPPGIPLIVPGEKWTLEKLEGLADYLATGAQIQGEHRLEEKLICVLPEIKRQ</sequence>
<dbReference type="InterPro" id="IPR000310">
    <property type="entry name" value="Orn/Lys/Arg_deCO2ase_major_dom"/>
</dbReference>
<comment type="caution">
    <text evidence="8">The sequence shown here is derived from an EMBL/GenBank/DDBJ whole genome shotgun (WGS) entry which is preliminary data.</text>
</comment>
<evidence type="ECO:0000259" key="6">
    <source>
        <dbReference type="Pfam" id="PF01276"/>
    </source>
</evidence>
<dbReference type="PANTHER" id="PTHR43277:SF3">
    <property type="entry name" value="DECARBOXYLASE, PUTATIVE-RELATED"/>
    <property type="match status" value="1"/>
</dbReference>
<dbReference type="GO" id="GO:0008483">
    <property type="term" value="F:transaminase activity"/>
    <property type="evidence" value="ECO:0007669"/>
    <property type="project" value="UniProtKB-KW"/>
</dbReference>
<dbReference type="Pfam" id="PF03711">
    <property type="entry name" value="OKR_DC_1_C"/>
    <property type="match status" value="1"/>
</dbReference>
<evidence type="ECO:0000259" key="7">
    <source>
        <dbReference type="Pfam" id="PF03711"/>
    </source>
</evidence>
<feature type="domain" description="Orn/Lys/Arg decarboxylases family 1 pyridoxal-P attachment site" evidence="6">
    <location>
        <begin position="6"/>
        <end position="277"/>
    </location>
</feature>
<evidence type="ECO:0000313" key="8">
    <source>
        <dbReference type="EMBL" id="MDN7229366.1"/>
    </source>
</evidence>